<gene>
    <name evidence="1" type="ORF">OMP38_05080</name>
</gene>
<sequence length="108" mass="12530">MRLTKKDRFYFDEFYGAPTPTMGDKLSVLQAKQAEVWTKIILGAPVSEYDKFIAEWKKLGGDQITAEVNDWYKKDAIKLRIERYGKEEDAAWSRTQPVFFSSLKEVNG</sequence>
<name>A0A9X4KEH3_9BACL</name>
<keyword evidence="2" id="KW-1185">Reference proteome</keyword>
<reference evidence="1 2" key="1">
    <citation type="submission" date="2022-10" db="EMBL/GenBank/DDBJ databases">
        <title>Comparative genomic analysis of Cohnella hashimotonis sp. nov., isolated from the International Space Station.</title>
        <authorList>
            <person name="Simpson A."/>
            <person name="Venkateswaran K."/>
        </authorList>
    </citation>
    <scope>NUCLEOTIDE SEQUENCE [LARGE SCALE GENOMIC DNA]</scope>
    <source>
        <strain evidence="1 2">DSM 18997</strain>
    </source>
</reference>
<proteinExistence type="predicted"/>
<dbReference type="AlphaFoldDB" id="A0A9X4KEH3"/>
<dbReference type="Proteomes" id="UP001153387">
    <property type="component" value="Unassembled WGS sequence"/>
</dbReference>
<dbReference type="EMBL" id="JAPDHZ010000002">
    <property type="protein sequence ID" value="MDG0790291.1"/>
    <property type="molecule type" value="Genomic_DNA"/>
</dbReference>
<organism evidence="1 2">
    <name type="scientific">Cohnella ginsengisoli</name>
    <dbReference type="NCBI Taxonomy" id="425004"/>
    <lineage>
        <taxon>Bacteria</taxon>
        <taxon>Bacillati</taxon>
        <taxon>Bacillota</taxon>
        <taxon>Bacilli</taxon>
        <taxon>Bacillales</taxon>
        <taxon>Paenibacillaceae</taxon>
        <taxon>Cohnella</taxon>
    </lineage>
</organism>
<evidence type="ECO:0000313" key="2">
    <source>
        <dbReference type="Proteomes" id="UP001153387"/>
    </source>
</evidence>
<protein>
    <submittedName>
        <fullName evidence="1">Uncharacterized protein</fullName>
    </submittedName>
</protein>
<accession>A0A9X4KEH3</accession>
<dbReference type="RefSeq" id="WP_277564139.1">
    <property type="nucleotide sequence ID" value="NZ_JAPDHZ010000002.1"/>
</dbReference>
<evidence type="ECO:0000313" key="1">
    <source>
        <dbReference type="EMBL" id="MDG0790291.1"/>
    </source>
</evidence>
<comment type="caution">
    <text evidence="1">The sequence shown here is derived from an EMBL/GenBank/DDBJ whole genome shotgun (WGS) entry which is preliminary data.</text>
</comment>